<comment type="caution">
    <text evidence="2">The sequence shown here is derived from an EMBL/GenBank/DDBJ whole genome shotgun (WGS) entry which is preliminary data.</text>
</comment>
<dbReference type="GO" id="GO:0030014">
    <property type="term" value="C:CCR4-NOT complex"/>
    <property type="evidence" value="ECO:0007669"/>
    <property type="project" value="InterPro"/>
</dbReference>
<dbReference type="GO" id="GO:0017148">
    <property type="term" value="P:negative regulation of translation"/>
    <property type="evidence" value="ECO:0007669"/>
    <property type="project" value="TreeGrafter"/>
</dbReference>
<accession>A0A6A6N097</accession>
<evidence type="ECO:0000256" key="1">
    <source>
        <dbReference type="ARBA" id="ARBA00010080"/>
    </source>
</evidence>
<evidence type="ECO:0000313" key="3">
    <source>
        <dbReference type="Proteomes" id="UP000467840"/>
    </source>
</evidence>
<proteinExistence type="inferred from homology"/>
<dbReference type="Proteomes" id="UP000467840">
    <property type="component" value="Chromosome 6"/>
</dbReference>
<name>A0A6A6N097_HEVBR</name>
<gene>
    <name evidence="2" type="ORF">GH714_041443</name>
</gene>
<sequence length="361" mass="40744">MQNSVSFFEDIRRRENQMIKQALLANLAYVELELENPEKALSIAKSLLEIPECSRIYVFLGHVYAAEALCLLNKPKEAAEHLSIYLSGGINVELPFSQEDCEEWRVEKTYDCEDTNGGSTSAKISSPEESQGFVFLKPEEAQGILYANFATMHAAQGELERAHHFVTQALSLIPDSPEATLTAVYVDLMLISTPAANITASINSIPMLNGTNFKALQESVMITFEVMDLDLALRVPKPANLTDKSTSDEKREMEKWEKSNRISLMVIKRAILEAFRGTMSDQVDIAKAFLEDLEKRFAKNEKAETSTILAKLISMRGYKFYDPMTKSIFKIGNARFFEDVEFMGEKDLRTLSLKRNMSIFL</sequence>
<dbReference type="PANTHER" id="PTHR12979">
    <property type="entry name" value="CCR4-NOT TRANSCRIPTION COMPLEX SUBUNIT 10"/>
    <property type="match status" value="1"/>
</dbReference>
<reference evidence="2 3" key="1">
    <citation type="journal article" date="2020" name="Mol. Plant">
        <title>The Chromosome-Based Rubber Tree Genome Provides New Insights into Spurge Genome Evolution and Rubber Biosynthesis.</title>
        <authorList>
            <person name="Liu J."/>
            <person name="Shi C."/>
            <person name="Shi C.C."/>
            <person name="Li W."/>
            <person name="Zhang Q.J."/>
            <person name="Zhang Y."/>
            <person name="Li K."/>
            <person name="Lu H.F."/>
            <person name="Shi C."/>
            <person name="Zhu S.T."/>
            <person name="Xiao Z.Y."/>
            <person name="Nan H."/>
            <person name="Yue Y."/>
            <person name="Zhu X.G."/>
            <person name="Wu Y."/>
            <person name="Hong X.N."/>
            <person name="Fan G.Y."/>
            <person name="Tong Y."/>
            <person name="Zhang D."/>
            <person name="Mao C.L."/>
            <person name="Liu Y.L."/>
            <person name="Hao S.J."/>
            <person name="Liu W.Q."/>
            <person name="Lv M.Q."/>
            <person name="Zhang H.B."/>
            <person name="Liu Y."/>
            <person name="Hu-Tang G.R."/>
            <person name="Wang J.P."/>
            <person name="Wang J.H."/>
            <person name="Sun Y.H."/>
            <person name="Ni S.B."/>
            <person name="Chen W.B."/>
            <person name="Zhang X.C."/>
            <person name="Jiao Y.N."/>
            <person name="Eichler E.E."/>
            <person name="Li G.H."/>
            <person name="Liu X."/>
            <person name="Gao L.Z."/>
        </authorList>
    </citation>
    <scope>NUCLEOTIDE SEQUENCE [LARGE SCALE GENOMIC DNA]</scope>
    <source>
        <strain evidence="3">cv. GT1</strain>
        <tissue evidence="2">Leaf</tissue>
    </source>
</reference>
<dbReference type="Gene3D" id="1.25.40.10">
    <property type="entry name" value="Tetratricopeptide repeat domain"/>
    <property type="match status" value="1"/>
</dbReference>
<keyword evidence="3" id="KW-1185">Reference proteome</keyword>
<dbReference type="PANTHER" id="PTHR12979:SF5">
    <property type="entry name" value="CCR4-NOT TRANSCRIPTION COMPLEX SUBUNIT 10"/>
    <property type="match status" value="1"/>
</dbReference>
<organism evidence="2 3">
    <name type="scientific">Hevea brasiliensis</name>
    <name type="common">Para rubber tree</name>
    <name type="synonym">Siphonia brasiliensis</name>
    <dbReference type="NCBI Taxonomy" id="3981"/>
    <lineage>
        <taxon>Eukaryota</taxon>
        <taxon>Viridiplantae</taxon>
        <taxon>Streptophyta</taxon>
        <taxon>Embryophyta</taxon>
        <taxon>Tracheophyta</taxon>
        <taxon>Spermatophyta</taxon>
        <taxon>Magnoliopsida</taxon>
        <taxon>eudicotyledons</taxon>
        <taxon>Gunneridae</taxon>
        <taxon>Pentapetalae</taxon>
        <taxon>rosids</taxon>
        <taxon>fabids</taxon>
        <taxon>Malpighiales</taxon>
        <taxon>Euphorbiaceae</taxon>
        <taxon>Crotonoideae</taxon>
        <taxon>Micrandreae</taxon>
        <taxon>Hevea</taxon>
    </lineage>
</organism>
<dbReference type="InterPro" id="IPR011990">
    <property type="entry name" value="TPR-like_helical_dom_sf"/>
</dbReference>
<evidence type="ECO:0000313" key="2">
    <source>
        <dbReference type="EMBL" id="KAF2318098.1"/>
    </source>
</evidence>
<comment type="similarity">
    <text evidence="1">Belongs to the CNOT10 family.</text>
</comment>
<dbReference type="AlphaFoldDB" id="A0A6A6N097"/>
<dbReference type="EMBL" id="JAAGAX010000004">
    <property type="protein sequence ID" value="KAF2318098.1"/>
    <property type="molecule type" value="Genomic_DNA"/>
</dbReference>
<dbReference type="SUPFAM" id="SSF48452">
    <property type="entry name" value="TPR-like"/>
    <property type="match status" value="1"/>
</dbReference>
<dbReference type="InterPro" id="IPR039740">
    <property type="entry name" value="CNOT10"/>
</dbReference>
<dbReference type="GO" id="GO:0006402">
    <property type="term" value="P:mRNA catabolic process"/>
    <property type="evidence" value="ECO:0007669"/>
    <property type="project" value="TreeGrafter"/>
</dbReference>
<protein>
    <submittedName>
        <fullName evidence="2">Uncharacterized protein</fullName>
    </submittedName>
</protein>